<keyword evidence="2" id="KW-0067">ATP-binding</keyword>
<feature type="active site" evidence="1">
    <location>
        <position position="172"/>
    </location>
</feature>
<feature type="binding site" evidence="2">
    <location>
        <begin position="176"/>
        <end position="183"/>
    </location>
    <ligand>
        <name>ATP</name>
        <dbReference type="ChEBI" id="CHEBI:30616"/>
    </ligand>
</feature>
<dbReference type="Proteomes" id="UP000239866">
    <property type="component" value="Unassembled WGS sequence"/>
</dbReference>
<accession>A0A2T1KHP5</accession>
<organism evidence="5 6">
    <name type="scientific">Marinobacter fuscus</name>
    <dbReference type="NCBI Taxonomy" id="2109942"/>
    <lineage>
        <taxon>Bacteria</taxon>
        <taxon>Pseudomonadati</taxon>
        <taxon>Pseudomonadota</taxon>
        <taxon>Gammaproteobacteria</taxon>
        <taxon>Pseudomonadales</taxon>
        <taxon>Marinobacteraceae</taxon>
        <taxon>Marinobacter</taxon>
    </lineage>
</organism>
<dbReference type="GO" id="GO:0005524">
    <property type="term" value="F:ATP binding"/>
    <property type="evidence" value="ECO:0007669"/>
    <property type="project" value="UniProtKB-KW"/>
</dbReference>
<dbReference type="Gene3D" id="1.10.3290.10">
    <property type="entry name" value="Fido-like domain"/>
    <property type="match status" value="1"/>
</dbReference>
<dbReference type="InterPro" id="IPR036597">
    <property type="entry name" value="Fido-like_dom_sf"/>
</dbReference>
<dbReference type="SUPFAM" id="SSF140931">
    <property type="entry name" value="Fic-like"/>
    <property type="match status" value="1"/>
</dbReference>
<dbReference type="InterPro" id="IPR040198">
    <property type="entry name" value="Fido_containing"/>
</dbReference>
<reference evidence="5 6" key="1">
    <citation type="submission" date="2018-03" db="EMBL/GenBank/DDBJ databases">
        <title>Marinobacter brunus sp. nov., a marine bacterium of Gamma-proteobacteria isolated from the surface seawater of the South China Sea.</title>
        <authorList>
            <person name="Cheng H."/>
            <person name="Wu Y.-H."/>
            <person name="Xamxidin M."/>
            <person name="Xu X.-W."/>
        </authorList>
    </citation>
    <scope>NUCLEOTIDE SEQUENCE [LARGE SCALE GENOMIC DNA]</scope>
    <source>
        <strain evidence="5 6">NH169-3</strain>
    </source>
</reference>
<dbReference type="Pfam" id="PF02661">
    <property type="entry name" value="Fic"/>
    <property type="match status" value="1"/>
</dbReference>
<name>A0A2T1KHP5_9GAMM</name>
<evidence type="ECO:0000259" key="4">
    <source>
        <dbReference type="PROSITE" id="PS51459"/>
    </source>
</evidence>
<proteinExistence type="predicted"/>
<keyword evidence="2" id="KW-0547">Nucleotide-binding</keyword>
<dbReference type="PANTHER" id="PTHR13504:SF38">
    <property type="entry name" value="FIDO DOMAIN-CONTAINING PROTEIN"/>
    <property type="match status" value="1"/>
</dbReference>
<dbReference type="PANTHER" id="PTHR13504">
    <property type="entry name" value="FIDO DOMAIN-CONTAINING PROTEIN DDB_G0283145"/>
    <property type="match status" value="1"/>
</dbReference>
<keyword evidence="6" id="KW-1185">Reference proteome</keyword>
<gene>
    <name evidence="5" type="ORF">C7H09_07540</name>
</gene>
<sequence length="260" mass="29328">MNPFAKLDALKAKLDEYRPLDKAVTANLHEELVLQWTYHSNAIEGNTLTLKETKVALEGITIGGKTLREHFEAINHRDAILMVEELVEKQQPLDEWAIKNLHQLVLKNIDTENAGRYRDVNVLISGAEHRPPNALQVPEQMAAFSAWCSNHALQLHPVERAARIHGEFVKIHPFVDGNGRTSRLLMNLELMKAGFPATVIEVAQRLDYYQALDKAHCSGDYSDFINLVARAVEKSFATYWWALGIEADVAKYLEELGYGA</sequence>
<dbReference type="PROSITE" id="PS51459">
    <property type="entry name" value="FIDO"/>
    <property type="match status" value="1"/>
</dbReference>
<evidence type="ECO:0000256" key="1">
    <source>
        <dbReference type="PIRSR" id="PIRSR640198-1"/>
    </source>
</evidence>
<evidence type="ECO:0000256" key="2">
    <source>
        <dbReference type="PIRSR" id="PIRSR640198-2"/>
    </source>
</evidence>
<feature type="binding site" evidence="2">
    <location>
        <begin position="208"/>
        <end position="209"/>
    </location>
    <ligand>
        <name>ATP</name>
        <dbReference type="ChEBI" id="CHEBI:30616"/>
    </ligand>
</feature>
<dbReference type="InterPro" id="IPR003812">
    <property type="entry name" value="Fido"/>
</dbReference>
<evidence type="ECO:0000313" key="6">
    <source>
        <dbReference type="Proteomes" id="UP000239866"/>
    </source>
</evidence>
<evidence type="ECO:0000313" key="5">
    <source>
        <dbReference type="EMBL" id="PSF09677.1"/>
    </source>
</evidence>
<dbReference type="EMBL" id="PXNP01000030">
    <property type="protein sequence ID" value="PSF09677.1"/>
    <property type="molecule type" value="Genomic_DNA"/>
</dbReference>
<comment type="caution">
    <text evidence="5">The sequence shown here is derived from an EMBL/GenBank/DDBJ whole genome shotgun (WGS) entry which is preliminary data.</text>
</comment>
<dbReference type="AlphaFoldDB" id="A0A2T1KHP5"/>
<feature type="domain" description="Fido" evidence="4">
    <location>
        <begin position="93"/>
        <end position="230"/>
    </location>
</feature>
<evidence type="ECO:0000256" key="3">
    <source>
        <dbReference type="PIRSR" id="PIRSR640198-3"/>
    </source>
</evidence>
<dbReference type="OrthoDB" id="9807853at2"/>
<dbReference type="RefSeq" id="WP_106761976.1">
    <property type="nucleotide sequence ID" value="NZ_PXNP01000030.1"/>
</dbReference>
<protein>
    <submittedName>
        <fullName evidence="5">Fic family protein</fullName>
    </submittedName>
</protein>
<feature type="site" description="Important for autoinhibition of adenylyltransferase activity" evidence="3">
    <location>
        <position position="44"/>
    </location>
</feature>